<sequence>MFSGIAVFYLYPVASTAYYSFTSWEVFGGASFTGLTNYRRLLEDTDVVRALVNTVVYTGIVLLGIPLGVVLAALISRPGLRFSGGYRVIFLMSYIAMPVAIALVWRQMFKGDYGVVNWFLSLIGVDGPFWLGTEWYALFAVSIVGLWIALGFNIIILAAGLRGIPKELYEASALDGAGRMTQFRHITVPLLTPSIFFVLVINVIAGFKLFDLLYILLEPTNPVMPETQSLVFLFYNESFVVNDKGYGATIAMLILVLIGIFTSLQFRWEKRWVHYVK</sequence>
<comment type="subcellular location">
    <subcellularLocation>
        <location evidence="1 7">Cell membrane</location>
        <topology evidence="1 7">Multi-pass membrane protein</topology>
    </subcellularLocation>
</comment>
<dbReference type="EMBL" id="JAGSNF010000001">
    <property type="protein sequence ID" value="MBR7741833.1"/>
    <property type="molecule type" value="Genomic_DNA"/>
</dbReference>
<comment type="similarity">
    <text evidence="7">Belongs to the binding-protein-dependent transport system permease family.</text>
</comment>
<keyword evidence="2 7" id="KW-0813">Transport</keyword>
<evidence type="ECO:0000256" key="1">
    <source>
        <dbReference type="ARBA" id="ARBA00004651"/>
    </source>
</evidence>
<reference evidence="9" key="1">
    <citation type="submission" date="2021-04" db="EMBL/GenBank/DDBJ databases">
        <title>Phycicoccus avicenniae sp. nov., a novel endophytic actinomycetes isolated from branch of Avicennia mariana.</title>
        <authorList>
            <person name="Tuo L."/>
        </authorList>
    </citation>
    <scope>NUCLEOTIDE SEQUENCE</scope>
    <source>
        <strain evidence="9">BSK3Z-2</strain>
    </source>
</reference>
<dbReference type="GO" id="GO:0055085">
    <property type="term" value="P:transmembrane transport"/>
    <property type="evidence" value="ECO:0007669"/>
    <property type="project" value="InterPro"/>
</dbReference>
<name>A0A941HXH0_9MICO</name>
<evidence type="ECO:0000259" key="8">
    <source>
        <dbReference type="PROSITE" id="PS50928"/>
    </source>
</evidence>
<keyword evidence="10" id="KW-1185">Reference proteome</keyword>
<dbReference type="AlphaFoldDB" id="A0A941HXH0"/>
<dbReference type="Pfam" id="PF00528">
    <property type="entry name" value="BPD_transp_1"/>
    <property type="match status" value="1"/>
</dbReference>
<protein>
    <submittedName>
        <fullName evidence="9">Sugar ABC transporter permease</fullName>
    </submittedName>
</protein>
<dbReference type="InterPro" id="IPR035906">
    <property type="entry name" value="MetI-like_sf"/>
</dbReference>
<feature type="transmembrane region" description="Helical" evidence="7">
    <location>
        <begin position="190"/>
        <end position="217"/>
    </location>
</feature>
<organism evidence="9 10">
    <name type="scientific">Phycicoccus avicenniae</name>
    <dbReference type="NCBI Taxonomy" id="2828860"/>
    <lineage>
        <taxon>Bacteria</taxon>
        <taxon>Bacillati</taxon>
        <taxon>Actinomycetota</taxon>
        <taxon>Actinomycetes</taxon>
        <taxon>Micrococcales</taxon>
        <taxon>Intrasporangiaceae</taxon>
        <taxon>Phycicoccus</taxon>
    </lineage>
</organism>
<feature type="transmembrane region" description="Helical" evidence="7">
    <location>
        <begin position="135"/>
        <end position="159"/>
    </location>
</feature>
<evidence type="ECO:0000256" key="2">
    <source>
        <dbReference type="ARBA" id="ARBA00022448"/>
    </source>
</evidence>
<keyword evidence="3" id="KW-1003">Cell membrane</keyword>
<dbReference type="SUPFAM" id="SSF161098">
    <property type="entry name" value="MetI-like"/>
    <property type="match status" value="1"/>
</dbReference>
<feature type="transmembrane region" description="Helical" evidence="7">
    <location>
        <begin position="88"/>
        <end position="105"/>
    </location>
</feature>
<proteinExistence type="inferred from homology"/>
<keyword evidence="4 7" id="KW-0812">Transmembrane</keyword>
<comment type="caution">
    <text evidence="9">The sequence shown here is derived from an EMBL/GenBank/DDBJ whole genome shotgun (WGS) entry which is preliminary data.</text>
</comment>
<dbReference type="Proteomes" id="UP000677016">
    <property type="component" value="Unassembled WGS sequence"/>
</dbReference>
<dbReference type="RefSeq" id="WP_211600994.1">
    <property type="nucleotide sequence ID" value="NZ_JAGSNF010000001.1"/>
</dbReference>
<feature type="transmembrane region" description="Helical" evidence="7">
    <location>
        <begin position="55"/>
        <end position="76"/>
    </location>
</feature>
<dbReference type="Gene3D" id="1.10.3720.10">
    <property type="entry name" value="MetI-like"/>
    <property type="match status" value="1"/>
</dbReference>
<keyword evidence="6 7" id="KW-0472">Membrane</keyword>
<feature type="domain" description="ABC transmembrane type-1" evidence="8">
    <location>
        <begin position="50"/>
        <end position="265"/>
    </location>
</feature>
<dbReference type="InterPro" id="IPR051393">
    <property type="entry name" value="ABC_transporter_permease"/>
</dbReference>
<gene>
    <name evidence="9" type="ORF">KC207_00810</name>
</gene>
<dbReference type="PANTHER" id="PTHR30193:SF37">
    <property type="entry name" value="INNER MEMBRANE ABC TRANSPORTER PERMEASE PROTEIN YCJO"/>
    <property type="match status" value="1"/>
</dbReference>
<dbReference type="CDD" id="cd06261">
    <property type="entry name" value="TM_PBP2"/>
    <property type="match status" value="1"/>
</dbReference>
<accession>A0A941HXH0</accession>
<dbReference type="GO" id="GO:0005886">
    <property type="term" value="C:plasma membrane"/>
    <property type="evidence" value="ECO:0007669"/>
    <property type="project" value="UniProtKB-SubCell"/>
</dbReference>
<dbReference type="PROSITE" id="PS50928">
    <property type="entry name" value="ABC_TM1"/>
    <property type="match status" value="1"/>
</dbReference>
<evidence type="ECO:0000256" key="5">
    <source>
        <dbReference type="ARBA" id="ARBA00022989"/>
    </source>
</evidence>
<dbReference type="InterPro" id="IPR000515">
    <property type="entry name" value="MetI-like"/>
</dbReference>
<evidence type="ECO:0000313" key="9">
    <source>
        <dbReference type="EMBL" id="MBR7741833.1"/>
    </source>
</evidence>
<evidence type="ECO:0000256" key="7">
    <source>
        <dbReference type="RuleBase" id="RU363032"/>
    </source>
</evidence>
<evidence type="ECO:0000256" key="6">
    <source>
        <dbReference type="ARBA" id="ARBA00023136"/>
    </source>
</evidence>
<evidence type="ECO:0000313" key="10">
    <source>
        <dbReference type="Proteomes" id="UP000677016"/>
    </source>
</evidence>
<evidence type="ECO:0000256" key="4">
    <source>
        <dbReference type="ARBA" id="ARBA00022692"/>
    </source>
</evidence>
<keyword evidence="5 7" id="KW-1133">Transmembrane helix</keyword>
<dbReference type="PANTHER" id="PTHR30193">
    <property type="entry name" value="ABC TRANSPORTER PERMEASE PROTEIN"/>
    <property type="match status" value="1"/>
</dbReference>
<feature type="transmembrane region" description="Helical" evidence="7">
    <location>
        <begin position="245"/>
        <end position="264"/>
    </location>
</feature>
<evidence type="ECO:0000256" key="3">
    <source>
        <dbReference type="ARBA" id="ARBA00022475"/>
    </source>
</evidence>